<evidence type="ECO:0000259" key="3">
    <source>
        <dbReference type="PROSITE" id="PS51186"/>
    </source>
</evidence>
<sequence length="159" mass="18584">MSLTLRAAQNSDLEQLNEMMFDLHHYHHLASPEHFKTAEEIEQEKSIARYLDDPQCLVYVALKGQLIVGFVTGHFCELVSTVSKPVQMGSIDELFVLPDYRNQAIAEKLFSKLEKTFDDYGVKQVFVEVWDFNDNAKHFYQKMGFIPHIQWWRKSLVKS</sequence>
<dbReference type="Gene3D" id="3.40.630.30">
    <property type="match status" value="1"/>
</dbReference>
<dbReference type="InterPro" id="IPR050680">
    <property type="entry name" value="YpeA/RimI_acetyltransf"/>
</dbReference>
<dbReference type="SUPFAM" id="SSF55729">
    <property type="entry name" value="Acyl-CoA N-acyltransferases (Nat)"/>
    <property type="match status" value="1"/>
</dbReference>
<comment type="caution">
    <text evidence="4">The sequence shown here is derived from an EMBL/GenBank/DDBJ whole genome shotgun (WGS) entry which is preliminary data.</text>
</comment>
<accession>A0A066URU0</accession>
<dbReference type="OrthoDB" id="5637518at2"/>
<organism evidence="4 5">
    <name type="scientific">Vibrio fortis</name>
    <dbReference type="NCBI Taxonomy" id="212667"/>
    <lineage>
        <taxon>Bacteria</taxon>
        <taxon>Pseudomonadati</taxon>
        <taxon>Pseudomonadota</taxon>
        <taxon>Gammaproteobacteria</taxon>
        <taxon>Vibrionales</taxon>
        <taxon>Vibrionaceae</taxon>
        <taxon>Vibrio</taxon>
    </lineage>
</organism>
<dbReference type="Proteomes" id="UP000027219">
    <property type="component" value="Unassembled WGS sequence"/>
</dbReference>
<keyword evidence="2" id="KW-0012">Acyltransferase</keyword>
<gene>
    <name evidence="4" type="ORF">VFDL14_05290</name>
</gene>
<dbReference type="CDD" id="cd04301">
    <property type="entry name" value="NAT_SF"/>
    <property type="match status" value="1"/>
</dbReference>
<proteinExistence type="predicted"/>
<dbReference type="RefSeq" id="WP_032549150.1">
    <property type="nucleotide sequence ID" value="NZ_BTGL01000024.1"/>
</dbReference>
<evidence type="ECO:0000313" key="4">
    <source>
        <dbReference type="EMBL" id="KDN30146.1"/>
    </source>
</evidence>
<protein>
    <submittedName>
        <fullName evidence="4">Histone acetyltransferase</fullName>
    </submittedName>
</protein>
<keyword evidence="5" id="KW-1185">Reference proteome</keyword>
<evidence type="ECO:0000256" key="2">
    <source>
        <dbReference type="ARBA" id="ARBA00023315"/>
    </source>
</evidence>
<dbReference type="InterPro" id="IPR000182">
    <property type="entry name" value="GNAT_dom"/>
</dbReference>
<dbReference type="EMBL" id="JFFR01000002">
    <property type="protein sequence ID" value="KDN30146.1"/>
    <property type="molecule type" value="Genomic_DNA"/>
</dbReference>
<dbReference type="STRING" id="212667.VFDL14_05290"/>
<dbReference type="PANTHER" id="PTHR43420">
    <property type="entry name" value="ACETYLTRANSFERASE"/>
    <property type="match status" value="1"/>
</dbReference>
<dbReference type="GO" id="GO:0016747">
    <property type="term" value="F:acyltransferase activity, transferring groups other than amino-acyl groups"/>
    <property type="evidence" value="ECO:0007669"/>
    <property type="project" value="InterPro"/>
</dbReference>
<evidence type="ECO:0000313" key="5">
    <source>
        <dbReference type="Proteomes" id="UP000027219"/>
    </source>
</evidence>
<keyword evidence="1 4" id="KW-0808">Transferase</keyword>
<dbReference type="InterPro" id="IPR016181">
    <property type="entry name" value="Acyl_CoA_acyltransferase"/>
</dbReference>
<dbReference type="Pfam" id="PF00583">
    <property type="entry name" value="Acetyltransf_1"/>
    <property type="match status" value="1"/>
</dbReference>
<dbReference type="PROSITE" id="PS51186">
    <property type="entry name" value="GNAT"/>
    <property type="match status" value="1"/>
</dbReference>
<name>A0A066URU0_9VIBR</name>
<reference evidence="4 5" key="1">
    <citation type="submission" date="2014-02" db="EMBL/GenBank/DDBJ databases">
        <title>Vibrio fortis Dalian14 Genome Sequencing.</title>
        <authorList>
            <person name="Wang Y."/>
            <person name="Song L."/>
            <person name="Liu G."/>
            <person name="Ding J."/>
        </authorList>
    </citation>
    <scope>NUCLEOTIDE SEQUENCE [LARGE SCALE GENOMIC DNA]</scope>
    <source>
        <strain evidence="4 5">Dalian14</strain>
    </source>
</reference>
<feature type="domain" description="N-acetyltransferase" evidence="3">
    <location>
        <begin position="3"/>
        <end position="159"/>
    </location>
</feature>
<evidence type="ECO:0000256" key="1">
    <source>
        <dbReference type="ARBA" id="ARBA00022679"/>
    </source>
</evidence>
<dbReference type="AlphaFoldDB" id="A0A066URU0"/>